<dbReference type="EMBL" id="AP025591">
    <property type="protein sequence ID" value="BDG04899.1"/>
    <property type="molecule type" value="Genomic_DNA"/>
</dbReference>
<evidence type="ECO:0000256" key="1">
    <source>
        <dbReference type="SAM" id="MobiDB-lite"/>
    </source>
</evidence>
<feature type="compositionally biased region" description="Pro residues" evidence="1">
    <location>
        <begin position="34"/>
        <end position="47"/>
    </location>
</feature>
<protein>
    <recommendedName>
        <fullName evidence="4">HEAT repeat domain-containing protein</fullName>
    </recommendedName>
</protein>
<name>A0ABM7WZI6_9BACT</name>
<reference evidence="3" key="1">
    <citation type="journal article" date="2022" name="Int. J. Syst. Evol. Microbiol.">
        <title>Anaeromyxobacter oryzae sp. nov., Anaeromyxobacter diazotrophicus sp. nov. and Anaeromyxobacter paludicola sp. nov., isolated from paddy soils.</title>
        <authorList>
            <person name="Itoh H."/>
            <person name="Xu Z."/>
            <person name="Mise K."/>
            <person name="Masuda Y."/>
            <person name="Ushijima N."/>
            <person name="Hayakawa C."/>
            <person name="Shiratori Y."/>
            <person name="Senoo K."/>
        </authorList>
    </citation>
    <scope>NUCLEOTIDE SEQUENCE [LARGE SCALE GENOMIC DNA]</scope>
    <source>
        <strain evidence="3">Red232</strain>
    </source>
</reference>
<gene>
    <name evidence="2" type="ORF">AMOR_38950</name>
</gene>
<evidence type="ECO:0000313" key="3">
    <source>
        <dbReference type="Proteomes" id="UP001162891"/>
    </source>
</evidence>
<sequence>MAAWAMLAAWGGDAAADVPPNPSPNANPALVPAAPVPGPQAPDPTPPPPIATAADLGDFITGYYRSPRPDRLVEALVAADRLGVVGEGTLGPFSAFAGAVLREHPELIASGNRAMQGASTAGQVLWWQSVWTSGTPAALSALATAVGATAPVRDALEAMRAAPPPDPLLAAVGTPAQLDVLWASFFATGDGRVIVRIAAHLAWSEDADPQRRLVGEAARWSLRANAEAHPRVREVLEAAVAAGGEGADPARVRALLAEKGPPAAPPR</sequence>
<proteinExistence type="predicted"/>
<feature type="region of interest" description="Disordered" evidence="1">
    <location>
        <begin position="14"/>
        <end position="47"/>
    </location>
</feature>
<evidence type="ECO:0000313" key="2">
    <source>
        <dbReference type="EMBL" id="BDG04899.1"/>
    </source>
</evidence>
<organism evidence="2 3">
    <name type="scientific">Anaeromyxobacter oryzae</name>
    <dbReference type="NCBI Taxonomy" id="2918170"/>
    <lineage>
        <taxon>Bacteria</taxon>
        <taxon>Pseudomonadati</taxon>
        <taxon>Myxococcota</taxon>
        <taxon>Myxococcia</taxon>
        <taxon>Myxococcales</taxon>
        <taxon>Cystobacterineae</taxon>
        <taxon>Anaeromyxobacteraceae</taxon>
        <taxon>Anaeromyxobacter</taxon>
    </lineage>
</organism>
<evidence type="ECO:0008006" key="4">
    <source>
        <dbReference type="Google" id="ProtNLM"/>
    </source>
</evidence>
<accession>A0ABM7WZI6</accession>
<keyword evidence="3" id="KW-1185">Reference proteome</keyword>
<dbReference type="Proteomes" id="UP001162891">
    <property type="component" value="Chromosome"/>
</dbReference>